<sequence>MQGLSTLEASVLPSQCPGIRCSLSYLMHACLRREVIPHPLLAFHLKQAYILSFQPDRGCKTLYIVLPLRRVLWFSYFGQFPPPVAT</sequence>
<geneLocation type="mitochondrion" evidence="1"/>
<proteinExistence type="predicted"/>
<dbReference type="EMBL" id="LKAM01000001">
    <property type="protein sequence ID" value="KUM50713.1"/>
    <property type="molecule type" value="Genomic_DNA"/>
</dbReference>
<protein>
    <submittedName>
        <fullName evidence="1">Uncharacterized protein</fullName>
    </submittedName>
</protein>
<accession>A0A101M4A9</accession>
<reference evidence="1" key="1">
    <citation type="journal article" date="2015" name="Genome Biol. Evol.">
        <title>Organellar Genomes of White Spruce (Picea glauca): Assembly and Annotation.</title>
        <authorList>
            <person name="Jackman S.D."/>
            <person name="Warren R.L."/>
            <person name="Gibb E.A."/>
            <person name="Vandervalk B.P."/>
            <person name="Mohamadi H."/>
            <person name="Chu J."/>
            <person name="Raymond A."/>
            <person name="Pleasance S."/>
            <person name="Coope R."/>
            <person name="Wildung M.R."/>
            <person name="Ritland C.E."/>
            <person name="Bousquet J."/>
            <person name="Jones S.J."/>
            <person name="Bohlmann J."/>
            <person name="Birol I."/>
        </authorList>
    </citation>
    <scope>NUCLEOTIDE SEQUENCE [LARGE SCALE GENOMIC DNA]</scope>
    <source>
        <tissue evidence="1">Flushing bud</tissue>
    </source>
</reference>
<evidence type="ECO:0000313" key="1">
    <source>
        <dbReference type="EMBL" id="KUM50713.1"/>
    </source>
</evidence>
<comment type="caution">
    <text evidence="1">The sequence shown here is derived from an EMBL/GenBank/DDBJ whole genome shotgun (WGS) entry which is preliminary data.</text>
</comment>
<gene>
    <name evidence="1" type="ORF">ABT39_MTgene557</name>
</gene>
<dbReference type="AlphaFoldDB" id="A0A101M4A9"/>
<name>A0A101M4A9_PICGL</name>
<keyword evidence="1" id="KW-0496">Mitochondrion</keyword>
<organism evidence="1">
    <name type="scientific">Picea glauca</name>
    <name type="common">White spruce</name>
    <name type="synonym">Pinus glauca</name>
    <dbReference type="NCBI Taxonomy" id="3330"/>
    <lineage>
        <taxon>Eukaryota</taxon>
        <taxon>Viridiplantae</taxon>
        <taxon>Streptophyta</taxon>
        <taxon>Embryophyta</taxon>
        <taxon>Tracheophyta</taxon>
        <taxon>Spermatophyta</taxon>
        <taxon>Pinopsida</taxon>
        <taxon>Pinidae</taxon>
        <taxon>Conifers I</taxon>
        <taxon>Pinales</taxon>
        <taxon>Pinaceae</taxon>
        <taxon>Picea</taxon>
    </lineage>
</organism>